<organism evidence="4 5">
    <name type="scientific">Ancylostoma caninum</name>
    <name type="common">Dog hookworm</name>
    <dbReference type="NCBI Taxonomy" id="29170"/>
    <lineage>
        <taxon>Eukaryota</taxon>
        <taxon>Metazoa</taxon>
        <taxon>Ecdysozoa</taxon>
        <taxon>Nematoda</taxon>
        <taxon>Chromadorea</taxon>
        <taxon>Rhabditida</taxon>
        <taxon>Rhabditina</taxon>
        <taxon>Rhabditomorpha</taxon>
        <taxon>Strongyloidea</taxon>
        <taxon>Ancylostomatidae</taxon>
        <taxon>Ancylostomatinae</taxon>
        <taxon>Ancylostoma</taxon>
    </lineage>
</organism>
<dbReference type="SMART" id="SM00612">
    <property type="entry name" value="Kelch"/>
    <property type="match status" value="3"/>
</dbReference>
<dbReference type="FunFam" id="1.25.40.420:FF:000001">
    <property type="entry name" value="Kelch-like family member 12"/>
    <property type="match status" value="1"/>
</dbReference>
<dbReference type="Gene3D" id="3.30.710.10">
    <property type="entry name" value="Potassium Channel Kv1.1, Chain A"/>
    <property type="match status" value="1"/>
</dbReference>
<dbReference type="Gene3D" id="1.25.40.420">
    <property type="match status" value="1"/>
</dbReference>
<dbReference type="Pfam" id="PF07707">
    <property type="entry name" value="BACK"/>
    <property type="match status" value="1"/>
</dbReference>
<dbReference type="SUPFAM" id="SSF117281">
    <property type="entry name" value="Kelch motif"/>
    <property type="match status" value="1"/>
</dbReference>
<keyword evidence="1" id="KW-0880">Kelch repeat</keyword>
<dbReference type="Pfam" id="PF24681">
    <property type="entry name" value="Kelch_KLHDC2_KLHL20_DRC7"/>
    <property type="match status" value="1"/>
</dbReference>
<dbReference type="EMBL" id="JOJR01000535">
    <property type="protein sequence ID" value="RCN36673.1"/>
    <property type="molecule type" value="Genomic_DNA"/>
</dbReference>
<dbReference type="InterPro" id="IPR006652">
    <property type="entry name" value="Kelch_1"/>
</dbReference>
<evidence type="ECO:0000256" key="2">
    <source>
        <dbReference type="ARBA" id="ARBA00022737"/>
    </source>
</evidence>
<dbReference type="AlphaFoldDB" id="A0A368FWV2"/>
<dbReference type="Proteomes" id="UP000252519">
    <property type="component" value="Unassembled WGS sequence"/>
</dbReference>
<dbReference type="PROSITE" id="PS50097">
    <property type="entry name" value="BTB"/>
    <property type="match status" value="1"/>
</dbReference>
<dbReference type="PANTHER" id="PTHR45632">
    <property type="entry name" value="LD33804P"/>
    <property type="match status" value="1"/>
</dbReference>
<reference evidence="4 5" key="1">
    <citation type="submission" date="2014-10" db="EMBL/GenBank/DDBJ databases">
        <title>Draft genome of the hookworm Ancylostoma caninum.</title>
        <authorList>
            <person name="Mitreva M."/>
        </authorList>
    </citation>
    <scope>NUCLEOTIDE SEQUENCE [LARGE SCALE GENOMIC DNA]</scope>
    <source>
        <strain evidence="4 5">Baltimore</strain>
    </source>
</reference>
<sequence>MNVDATSVGALPELEFAQGAEHRFEIYNEEGDCSRNVLASCCPYFKDLFAGDELNAKQNRIVITGLDHVSLEKLILYMYGQSLTISVQNVQAIMVTANFLQLHRIVEICAAFICCHLLDEENALAVRRFLYSLGCRSAATKVERFIEKHFILIAQTESFLDLSIEEIVELLSKDWLHVESEEQVFFAAMRWIEHSPERSQLIDRVLSCVRLHLLEKTFLMKEVFHNQIIRNHKHFCDLIERVLKYHLAPELLPMARSTLSRPRCSPYFPILVMGGNSDKACLSDVENYDSAFQLWKCVQPMRVPRNYFGIAVDGDRVYVAGGRDDCYNTLNSVECYNATRNEWTEVARLRQKRFAPVAAFLKGKLYVCGGFHDRPLNTVEVYDPENDSWEDGVPMNVSRRGACVAVLGEYIYGEVAESCS</sequence>
<dbReference type="InterPro" id="IPR000210">
    <property type="entry name" value="BTB/POZ_dom"/>
</dbReference>
<evidence type="ECO:0000259" key="3">
    <source>
        <dbReference type="PROSITE" id="PS50097"/>
    </source>
</evidence>
<evidence type="ECO:0000313" key="5">
    <source>
        <dbReference type="Proteomes" id="UP000252519"/>
    </source>
</evidence>
<accession>A0A368FWV2</accession>
<gene>
    <name evidence="4" type="ORF">ANCCAN_17431</name>
</gene>
<dbReference type="PANTHER" id="PTHR45632:SF3">
    <property type="entry name" value="KELCH-LIKE PROTEIN 32"/>
    <property type="match status" value="1"/>
</dbReference>
<dbReference type="OrthoDB" id="20684at2759"/>
<dbReference type="InterPro" id="IPR011705">
    <property type="entry name" value="BACK"/>
</dbReference>
<evidence type="ECO:0000313" key="4">
    <source>
        <dbReference type="EMBL" id="RCN36673.1"/>
    </source>
</evidence>
<dbReference type="STRING" id="29170.A0A368FWV2"/>
<dbReference type="SUPFAM" id="SSF54695">
    <property type="entry name" value="POZ domain"/>
    <property type="match status" value="1"/>
</dbReference>
<dbReference type="InterPro" id="IPR011333">
    <property type="entry name" value="SKP1/BTB/POZ_sf"/>
</dbReference>
<name>A0A368FWV2_ANCCA</name>
<evidence type="ECO:0000256" key="1">
    <source>
        <dbReference type="ARBA" id="ARBA00022441"/>
    </source>
</evidence>
<protein>
    <submittedName>
        <fullName evidence="4">Kelch repeat protein</fullName>
    </submittedName>
</protein>
<keyword evidence="5" id="KW-1185">Reference proteome</keyword>
<dbReference type="Pfam" id="PF00651">
    <property type="entry name" value="BTB"/>
    <property type="match status" value="1"/>
</dbReference>
<feature type="domain" description="BTB" evidence="3">
    <location>
        <begin position="20"/>
        <end position="87"/>
    </location>
</feature>
<dbReference type="SMART" id="SM00225">
    <property type="entry name" value="BTB"/>
    <property type="match status" value="1"/>
</dbReference>
<dbReference type="Gene3D" id="2.120.10.80">
    <property type="entry name" value="Kelch-type beta propeller"/>
    <property type="match status" value="1"/>
</dbReference>
<dbReference type="SMART" id="SM00875">
    <property type="entry name" value="BACK"/>
    <property type="match status" value="1"/>
</dbReference>
<proteinExistence type="predicted"/>
<dbReference type="InterPro" id="IPR015915">
    <property type="entry name" value="Kelch-typ_b-propeller"/>
</dbReference>
<comment type="caution">
    <text evidence="4">The sequence shown here is derived from an EMBL/GenBank/DDBJ whole genome shotgun (WGS) entry which is preliminary data.</text>
</comment>
<keyword evidence="2" id="KW-0677">Repeat</keyword>